<evidence type="ECO:0000313" key="1">
    <source>
        <dbReference type="EMBL" id="GGL17530.1"/>
    </source>
</evidence>
<name>A0A8J3FSZ9_9ACTN</name>
<comment type="caution">
    <text evidence="1">The sequence shown here is derived from an EMBL/GenBank/DDBJ whole genome shotgun (WGS) entry which is preliminary data.</text>
</comment>
<dbReference type="SUPFAM" id="SSF53756">
    <property type="entry name" value="UDP-Glycosyltransferase/glycogen phosphorylase"/>
    <property type="match status" value="1"/>
</dbReference>
<protein>
    <submittedName>
        <fullName evidence="1">Uncharacterized protein</fullName>
    </submittedName>
</protein>
<accession>A0A8J3FSZ9</accession>
<dbReference type="Proteomes" id="UP000656042">
    <property type="component" value="Unassembled WGS sequence"/>
</dbReference>
<evidence type="ECO:0000313" key="2">
    <source>
        <dbReference type="Proteomes" id="UP000656042"/>
    </source>
</evidence>
<proteinExistence type="predicted"/>
<dbReference type="EMBL" id="BMMX01000056">
    <property type="protein sequence ID" value="GGL17530.1"/>
    <property type="molecule type" value="Genomic_DNA"/>
</dbReference>
<reference evidence="1" key="2">
    <citation type="submission" date="2020-09" db="EMBL/GenBank/DDBJ databases">
        <authorList>
            <person name="Sun Q."/>
            <person name="Zhou Y."/>
        </authorList>
    </citation>
    <scope>NUCLEOTIDE SEQUENCE</scope>
    <source>
        <strain evidence="1">CGMCC 4.7299</strain>
    </source>
</reference>
<organism evidence="1 2">
    <name type="scientific">Mangrovihabitans endophyticus</name>
    <dbReference type="NCBI Taxonomy" id="1751298"/>
    <lineage>
        <taxon>Bacteria</taxon>
        <taxon>Bacillati</taxon>
        <taxon>Actinomycetota</taxon>
        <taxon>Actinomycetes</taxon>
        <taxon>Micromonosporales</taxon>
        <taxon>Micromonosporaceae</taxon>
        <taxon>Mangrovihabitans</taxon>
    </lineage>
</organism>
<reference evidence="1" key="1">
    <citation type="journal article" date="2014" name="Int. J. Syst. Evol. Microbiol.">
        <title>Complete genome sequence of Corynebacterium casei LMG S-19264T (=DSM 44701T), isolated from a smear-ripened cheese.</title>
        <authorList>
            <consortium name="US DOE Joint Genome Institute (JGI-PGF)"/>
            <person name="Walter F."/>
            <person name="Albersmeier A."/>
            <person name="Kalinowski J."/>
            <person name="Ruckert C."/>
        </authorList>
    </citation>
    <scope>NUCLEOTIDE SEQUENCE</scope>
    <source>
        <strain evidence="1">CGMCC 4.7299</strain>
    </source>
</reference>
<dbReference type="AlphaFoldDB" id="A0A8J3FSZ9"/>
<gene>
    <name evidence="1" type="ORF">GCM10012284_60100</name>
</gene>
<sequence>MPLSRLTADRLAAALRTATTDASLAAGARALSTRLRAEDGAARVLSWLDGLG</sequence>
<keyword evidence="2" id="KW-1185">Reference proteome</keyword>